<dbReference type="EMBL" id="CP064954">
    <property type="protein sequence ID" value="QPK78692.1"/>
    <property type="molecule type" value="Genomic_DNA"/>
</dbReference>
<proteinExistence type="predicted"/>
<dbReference type="Proteomes" id="UP000594681">
    <property type="component" value="Chromosome"/>
</dbReference>
<dbReference type="PANTHER" id="PTHR40254">
    <property type="entry name" value="BLR0577 PROTEIN"/>
    <property type="match status" value="1"/>
</dbReference>
<sequence length="648" mass="69061">MTTASIAIIGMGPRGISLIERLAAHLRAIPADAPAINLHLIDDAQHGAGRIWETTQTHTLCMNTLAGAVTLFTEPGSTMSAPVLEGPTQFEWIQLLRGERAGIAPAKVALFDSHPVAPEITQNFAAEIAATVPESNPSRALYGAYLEWAFAVSVAQLPASVRVTSHHCRAVAIHPGKDSDCIELADSSSVTAHATVLAAGWQVPGLTDSEQVLAQAVEQSATAQTPLHWVRPDNPVEQPLCAVPAGQKVLVRGLGMGFFDVMALLSSDRGGSFHPDPQARSGLRYEPSGREPHLVVASGRGYPYIPKSEYHALPPAANLSRLRAAIAALPAGGEVDFSADLAPALVRDAYAQYYRTQARVAGEMLRVDLEEIERRIDAAQLHHSSFAGLGEQLRDALDGVSAEPLDLGAWMDPLATFAGGSAAQLTEFIAQGLARDIDAAVAAADSALKAALWEISAARKPVSIAGSEGRMTWESRNGAYREFMAFGQMVGSGPPLFRTRQLLALVDAGLVSFLGAHPQLRAHPEDGEFAMHSAVGEVRSPWLIDAWMHSPDVRQPADPLAVSLAQRVRPFVDHGHPTGSPETTWERLVVHPDGSVDTRLHIVGIPTYAQWPDTTISPMPGTDPLMLQETDRTAASLLRCAGIPTAAD</sequence>
<dbReference type="RefSeq" id="WP_165009721.1">
    <property type="nucleotide sequence ID" value="NZ_CP064954.1"/>
</dbReference>
<evidence type="ECO:0000313" key="2">
    <source>
        <dbReference type="EMBL" id="QPK78692.1"/>
    </source>
</evidence>
<dbReference type="AlphaFoldDB" id="A0A7T0PBN3"/>
<dbReference type="Pfam" id="PF13454">
    <property type="entry name" value="NAD_binding_9"/>
    <property type="match status" value="1"/>
</dbReference>
<protein>
    <submittedName>
        <fullName evidence="2">FAD/NAD(P)-binding protein</fullName>
    </submittedName>
</protein>
<organism evidence="2 3">
    <name type="scientific">Corynebacterium lizhenjunii</name>
    <dbReference type="NCBI Taxonomy" id="2709394"/>
    <lineage>
        <taxon>Bacteria</taxon>
        <taxon>Bacillati</taxon>
        <taxon>Actinomycetota</taxon>
        <taxon>Actinomycetes</taxon>
        <taxon>Mycobacteriales</taxon>
        <taxon>Corynebacteriaceae</taxon>
        <taxon>Corynebacterium</taxon>
    </lineage>
</organism>
<evidence type="ECO:0000259" key="1">
    <source>
        <dbReference type="Pfam" id="PF13454"/>
    </source>
</evidence>
<gene>
    <name evidence="2" type="ORF">G7Y31_09080</name>
</gene>
<reference evidence="2 3" key="1">
    <citation type="submission" date="2020-11" db="EMBL/GenBank/DDBJ databases">
        <title>Corynebacterium sp. ZJ-599.</title>
        <authorList>
            <person name="Zhou J."/>
        </authorList>
    </citation>
    <scope>NUCLEOTIDE SEQUENCE [LARGE SCALE GENOMIC DNA]</scope>
    <source>
        <strain evidence="2 3">ZJ-599</strain>
    </source>
</reference>
<accession>A0A7T0PBN3</accession>
<dbReference type="InterPro" id="IPR038732">
    <property type="entry name" value="HpyO/CreE_NAD-binding"/>
</dbReference>
<dbReference type="PANTHER" id="PTHR40254:SF1">
    <property type="entry name" value="BLR0577 PROTEIN"/>
    <property type="match status" value="1"/>
</dbReference>
<dbReference type="KEGG" id="cliz:G7Y31_09080"/>
<evidence type="ECO:0000313" key="3">
    <source>
        <dbReference type="Proteomes" id="UP000594681"/>
    </source>
</evidence>
<dbReference type="InterPro" id="IPR052189">
    <property type="entry name" value="L-asp_N-monooxygenase_NS-form"/>
</dbReference>
<keyword evidence="3" id="KW-1185">Reference proteome</keyword>
<name>A0A7T0PBN3_9CORY</name>
<feature type="domain" description="FAD-dependent urate hydroxylase HpyO/Asp monooxygenase CreE-like FAD/NAD(P)-binding" evidence="1">
    <location>
        <begin position="7"/>
        <end position="200"/>
    </location>
</feature>